<feature type="domain" description="Plastocyanin-like" evidence="7">
    <location>
        <begin position="158"/>
        <end position="285"/>
    </location>
</feature>
<sequence length="653" mass="70744">MGACVSFLSLLSFTGATKLVKHDVNFIPDIVLRVTVDTINLDCQERVSTLVNGTYPGPPIYLEPEQTTWIRVYNDADVNTTMHWHGLSQSLFPFSDGAPMASQWPIPPGHFFDYELNVPADLAGTSFYHSHIGFQAMTASGAIIVNDASSLPYSYDDEFIMALGDFYSEEDEAIEAQLSGSPYTWTGDPLALQINGQSGNAPSPKTPNSSDMSCQPYEFNVTPDTTYRVRVIGGTATSFITFGIEGYDNLTIIETDNTYVYPVESDHIQIDSGQRFSFIFKTKSTAELAGQTSTWIQYETRAGSGTVTAWAKLVYATDPTTTNTTLTRRGHPGPDGYNSPKNGPQPAPPASSASSPGSYSPSPSSSPSSPSTGQIPNYIPSQPIITLPQDISSWLEYTFQSLPNYGTAPPSSSVTRRVIISTEQIVGQSQSATFPFNNDPWFDNPPLIPTTQTPYLVEILQSGTVNGALPNISRALANQETPGFDPVTHTYPAAVGDVIEIVWQNSGSIPGGTFGVHPMHAHGGAYWDMGSGPGTYSPEAHEALLAQHGGWAGSLRDTTMLYTYADTGGEGEVDGWRVWRTRVTERNVGVWMMHCHILQHMIMGQQTVWVFGTPEEISDYSNPVNGSLEGYFTYGGNVVGKEGGEVVVASKFG</sequence>
<evidence type="ECO:0000256" key="1">
    <source>
        <dbReference type="ARBA" id="ARBA00010609"/>
    </source>
</evidence>
<feature type="domain" description="Plastocyanin-like" evidence="9">
    <location>
        <begin position="34"/>
        <end position="149"/>
    </location>
</feature>
<dbReference type="InterPro" id="IPR011707">
    <property type="entry name" value="Cu-oxidase-like_N"/>
</dbReference>
<dbReference type="GO" id="GO:0016491">
    <property type="term" value="F:oxidoreductase activity"/>
    <property type="evidence" value="ECO:0007669"/>
    <property type="project" value="UniProtKB-KW"/>
</dbReference>
<dbReference type="Pfam" id="PF00394">
    <property type="entry name" value="Cu-oxidase"/>
    <property type="match status" value="1"/>
</dbReference>
<dbReference type="Pfam" id="PF07731">
    <property type="entry name" value="Cu-oxidase_2"/>
    <property type="match status" value="1"/>
</dbReference>
<dbReference type="GO" id="GO:0005507">
    <property type="term" value="F:copper ion binding"/>
    <property type="evidence" value="ECO:0007669"/>
    <property type="project" value="InterPro"/>
</dbReference>
<name>A0AA38YDN7_9EURO</name>
<evidence type="ECO:0000256" key="4">
    <source>
        <dbReference type="ARBA" id="ARBA00023008"/>
    </source>
</evidence>
<evidence type="ECO:0000256" key="6">
    <source>
        <dbReference type="SAM" id="SignalP"/>
    </source>
</evidence>
<dbReference type="InterPro" id="IPR011706">
    <property type="entry name" value="Cu-oxidase_C"/>
</dbReference>
<evidence type="ECO:0000256" key="2">
    <source>
        <dbReference type="ARBA" id="ARBA00022723"/>
    </source>
</evidence>
<dbReference type="EMBL" id="JAPDRN010000004">
    <property type="protein sequence ID" value="KAJ9645534.1"/>
    <property type="molecule type" value="Genomic_DNA"/>
</dbReference>
<dbReference type="InterPro" id="IPR045087">
    <property type="entry name" value="Cu-oxidase_fam"/>
</dbReference>
<gene>
    <name evidence="10" type="ORF">H2204_001114</name>
</gene>
<evidence type="ECO:0000313" key="11">
    <source>
        <dbReference type="Proteomes" id="UP001172681"/>
    </source>
</evidence>
<organism evidence="10 11">
    <name type="scientific">Knufia peltigerae</name>
    <dbReference type="NCBI Taxonomy" id="1002370"/>
    <lineage>
        <taxon>Eukaryota</taxon>
        <taxon>Fungi</taxon>
        <taxon>Dikarya</taxon>
        <taxon>Ascomycota</taxon>
        <taxon>Pezizomycotina</taxon>
        <taxon>Eurotiomycetes</taxon>
        <taxon>Chaetothyriomycetidae</taxon>
        <taxon>Chaetothyriales</taxon>
        <taxon>Trichomeriaceae</taxon>
        <taxon>Knufia</taxon>
    </lineage>
</organism>
<accession>A0AA38YDN7</accession>
<dbReference type="SUPFAM" id="SSF49503">
    <property type="entry name" value="Cupredoxins"/>
    <property type="match status" value="3"/>
</dbReference>
<dbReference type="PANTHER" id="PTHR11709">
    <property type="entry name" value="MULTI-COPPER OXIDASE"/>
    <property type="match status" value="1"/>
</dbReference>
<dbReference type="AlphaFoldDB" id="A0AA38YDN7"/>
<protein>
    <recommendedName>
        <fullName evidence="12">L-ascorbate oxidase</fullName>
    </recommendedName>
</protein>
<evidence type="ECO:0008006" key="12">
    <source>
        <dbReference type="Google" id="ProtNLM"/>
    </source>
</evidence>
<evidence type="ECO:0000256" key="3">
    <source>
        <dbReference type="ARBA" id="ARBA00023002"/>
    </source>
</evidence>
<dbReference type="InterPro" id="IPR001117">
    <property type="entry name" value="Cu-oxidase_2nd"/>
</dbReference>
<proteinExistence type="inferred from homology"/>
<keyword evidence="6" id="KW-0732">Signal</keyword>
<dbReference type="PANTHER" id="PTHR11709:SF394">
    <property type="entry name" value="FI03373P-RELATED"/>
    <property type="match status" value="1"/>
</dbReference>
<feature type="region of interest" description="Disordered" evidence="5">
    <location>
        <begin position="194"/>
        <end position="214"/>
    </location>
</feature>
<feature type="signal peptide" evidence="6">
    <location>
        <begin position="1"/>
        <end position="16"/>
    </location>
</feature>
<dbReference type="Gene3D" id="2.60.40.420">
    <property type="entry name" value="Cupredoxins - blue copper proteins"/>
    <property type="match status" value="3"/>
</dbReference>
<keyword evidence="3" id="KW-0560">Oxidoreductase</keyword>
<evidence type="ECO:0000313" key="10">
    <source>
        <dbReference type="EMBL" id="KAJ9645534.1"/>
    </source>
</evidence>
<evidence type="ECO:0000259" key="8">
    <source>
        <dbReference type="Pfam" id="PF07731"/>
    </source>
</evidence>
<reference evidence="10" key="1">
    <citation type="submission" date="2022-10" db="EMBL/GenBank/DDBJ databases">
        <title>Culturing micro-colonial fungi from biological soil crusts in the Mojave desert and describing Neophaeococcomyces mojavensis, and introducing the new genera and species Taxawa tesnikishii.</title>
        <authorList>
            <person name="Kurbessoian T."/>
            <person name="Stajich J.E."/>
        </authorList>
    </citation>
    <scope>NUCLEOTIDE SEQUENCE</scope>
    <source>
        <strain evidence="10">TK_35</strain>
    </source>
</reference>
<comment type="caution">
    <text evidence="10">The sequence shown here is derived from an EMBL/GenBank/DDBJ whole genome shotgun (WGS) entry which is preliminary data.</text>
</comment>
<evidence type="ECO:0000256" key="5">
    <source>
        <dbReference type="SAM" id="MobiDB-lite"/>
    </source>
</evidence>
<dbReference type="Pfam" id="PF07732">
    <property type="entry name" value="Cu-oxidase_3"/>
    <property type="match status" value="1"/>
</dbReference>
<evidence type="ECO:0000259" key="9">
    <source>
        <dbReference type="Pfam" id="PF07732"/>
    </source>
</evidence>
<keyword evidence="4" id="KW-0186">Copper</keyword>
<keyword evidence="2" id="KW-0479">Metal-binding</keyword>
<feature type="region of interest" description="Disordered" evidence="5">
    <location>
        <begin position="321"/>
        <end position="381"/>
    </location>
</feature>
<feature type="domain" description="Plastocyanin-like" evidence="8">
    <location>
        <begin position="479"/>
        <end position="605"/>
    </location>
</feature>
<feature type="chain" id="PRO_5041283310" description="L-ascorbate oxidase" evidence="6">
    <location>
        <begin position="17"/>
        <end position="653"/>
    </location>
</feature>
<keyword evidence="11" id="KW-1185">Reference proteome</keyword>
<feature type="compositionally biased region" description="Polar residues" evidence="5">
    <location>
        <begin position="194"/>
        <end position="213"/>
    </location>
</feature>
<feature type="compositionally biased region" description="Low complexity" evidence="5">
    <location>
        <begin position="350"/>
        <end position="371"/>
    </location>
</feature>
<evidence type="ECO:0000259" key="7">
    <source>
        <dbReference type="Pfam" id="PF00394"/>
    </source>
</evidence>
<feature type="compositionally biased region" description="Polar residues" evidence="5">
    <location>
        <begin position="372"/>
        <end position="381"/>
    </location>
</feature>
<dbReference type="InterPro" id="IPR008972">
    <property type="entry name" value="Cupredoxin"/>
</dbReference>
<dbReference type="Proteomes" id="UP001172681">
    <property type="component" value="Unassembled WGS sequence"/>
</dbReference>
<comment type="similarity">
    <text evidence="1">Belongs to the multicopper oxidase family.</text>
</comment>